<comment type="caution">
    <text evidence="2">The sequence shown here is derived from an EMBL/GenBank/DDBJ whole genome shotgun (WGS) entry which is preliminary data.</text>
</comment>
<gene>
    <name evidence="2" type="ORF">GCM10010191_79030</name>
</gene>
<accession>A0ABN3K4X2</accession>
<dbReference type="SUPFAM" id="SSF53474">
    <property type="entry name" value="alpha/beta-Hydrolases"/>
    <property type="match status" value="1"/>
</dbReference>
<evidence type="ECO:0000259" key="1">
    <source>
        <dbReference type="Pfam" id="PF12697"/>
    </source>
</evidence>
<dbReference type="RefSeq" id="WP_344596239.1">
    <property type="nucleotide sequence ID" value="NZ_BAAARW010000037.1"/>
</dbReference>
<dbReference type="PANTHER" id="PTHR43798">
    <property type="entry name" value="MONOACYLGLYCEROL LIPASE"/>
    <property type="match status" value="1"/>
</dbReference>
<dbReference type="Pfam" id="PF12697">
    <property type="entry name" value="Abhydrolase_6"/>
    <property type="match status" value="1"/>
</dbReference>
<reference evidence="2 3" key="1">
    <citation type="journal article" date="2019" name="Int. J. Syst. Evol. Microbiol.">
        <title>The Global Catalogue of Microorganisms (GCM) 10K type strain sequencing project: providing services to taxonomists for standard genome sequencing and annotation.</title>
        <authorList>
            <consortium name="The Broad Institute Genomics Platform"/>
            <consortium name="The Broad Institute Genome Sequencing Center for Infectious Disease"/>
            <person name="Wu L."/>
            <person name="Ma J."/>
        </authorList>
    </citation>
    <scope>NUCLEOTIDE SEQUENCE [LARGE SCALE GENOMIC DNA]</scope>
    <source>
        <strain evidence="2 3">JCM 3325</strain>
    </source>
</reference>
<dbReference type="PRINTS" id="PR00111">
    <property type="entry name" value="ABHYDROLASE"/>
</dbReference>
<dbReference type="PRINTS" id="PR00412">
    <property type="entry name" value="EPOXHYDRLASE"/>
</dbReference>
<feature type="domain" description="AB hydrolase-1" evidence="1">
    <location>
        <begin position="30"/>
        <end position="259"/>
    </location>
</feature>
<dbReference type="InterPro" id="IPR000639">
    <property type="entry name" value="Epox_hydrolase-like"/>
</dbReference>
<sequence>MALENHAEQYADIRGLRLAYIDFGGTGTPVLALHGHFGRARMFAPLAAALAPGYRVIALELRGHGHSDRAAEHGPDAYVEDVAAFARELGLGPLIVVGHSMGGVVGFRLAARHPGLVRALVNEEGGALNRRPEIPHPVLDVRPWPRRAATLAELRRGVEAHGVPDAAYFLESAVEHDDGWGFLFDHDAMVESQEALIGDWWPDWLGSTCPALLVHGLDSFVLPTGMAREMAARRPGTVLRELPGCGHWAHDDDPAAFAGAVAAFLESRCP</sequence>
<dbReference type="PANTHER" id="PTHR43798:SF33">
    <property type="entry name" value="HYDROLASE, PUTATIVE (AFU_ORTHOLOGUE AFUA_2G14860)-RELATED"/>
    <property type="match status" value="1"/>
</dbReference>
<dbReference type="Proteomes" id="UP001501231">
    <property type="component" value="Unassembled WGS sequence"/>
</dbReference>
<dbReference type="GO" id="GO:0016787">
    <property type="term" value="F:hydrolase activity"/>
    <property type="evidence" value="ECO:0007669"/>
    <property type="project" value="UniProtKB-KW"/>
</dbReference>
<dbReference type="InterPro" id="IPR050266">
    <property type="entry name" value="AB_hydrolase_sf"/>
</dbReference>
<protein>
    <submittedName>
        <fullName evidence="2">Alpha/beta hydrolase</fullName>
    </submittedName>
</protein>
<keyword evidence="3" id="KW-1185">Reference proteome</keyword>
<evidence type="ECO:0000313" key="3">
    <source>
        <dbReference type="Proteomes" id="UP001501231"/>
    </source>
</evidence>
<dbReference type="InterPro" id="IPR000073">
    <property type="entry name" value="AB_hydrolase_1"/>
</dbReference>
<dbReference type="Gene3D" id="3.40.50.1820">
    <property type="entry name" value="alpha/beta hydrolase"/>
    <property type="match status" value="1"/>
</dbReference>
<keyword evidence="2" id="KW-0378">Hydrolase</keyword>
<name>A0ABN3K4X2_9ACTN</name>
<dbReference type="EMBL" id="BAAARW010000037">
    <property type="protein sequence ID" value="GAA2449550.1"/>
    <property type="molecule type" value="Genomic_DNA"/>
</dbReference>
<organism evidence="2 3">
    <name type="scientific">Actinomadura vinacea</name>
    <dbReference type="NCBI Taxonomy" id="115336"/>
    <lineage>
        <taxon>Bacteria</taxon>
        <taxon>Bacillati</taxon>
        <taxon>Actinomycetota</taxon>
        <taxon>Actinomycetes</taxon>
        <taxon>Streptosporangiales</taxon>
        <taxon>Thermomonosporaceae</taxon>
        <taxon>Actinomadura</taxon>
    </lineage>
</organism>
<evidence type="ECO:0000313" key="2">
    <source>
        <dbReference type="EMBL" id="GAA2449550.1"/>
    </source>
</evidence>
<proteinExistence type="predicted"/>
<dbReference type="InterPro" id="IPR029058">
    <property type="entry name" value="AB_hydrolase_fold"/>
</dbReference>